<reference evidence="5 6" key="1">
    <citation type="submission" date="2019-03" db="EMBL/GenBank/DDBJ databases">
        <title>Genome Sequencing and Assembly of Various Microbes Isolated from Partially Reclaimed Soil and Acid Mine Drainage (AMD) Site.</title>
        <authorList>
            <person name="Steinbock B."/>
            <person name="Bechtold R."/>
            <person name="Sevigny J.L."/>
            <person name="Thomas D."/>
            <person name="Cuthill L.R."/>
            <person name="Aveiro Johannsen E.J."/>
            <person name="Thomas K."/>
            <person name="Ghosh A."/>
        </authorList>
    </citation>
    <scope>NUCLEOTIDE SEQUENCE [LARGE SCALE GENOMIC DNA]</scope>
    <source>
        <strain evidence="5 6">S-A1</strain>
    </source>
</reference>
<dbReference type="PANTHER" id="PTHR45688:SF13">
    <property type="entry name" value="ALANINE--GLYOXYLATE AMINOTRANSFERASE 2-LIKE"/>
    <property type="match status" value="1"/>
</dbReference>
<dbReference type="CDD" id="cd00610">
    <property type="entry name" value="OAT_like"/>
    <property type="match status" value="1"/>
</dbReference>
<dbReference type="AlphaFoldDB" id="A0A4R5Y362"/>
<gene>
    <name evidence="5" type="ORF">E2R57_07870</name>
</gene>
<feature type="region of interest" description="Disordered" evidence="4">
    <location>
        <begin position="1"/>
        <end position="23"/>
    </location>
</feature>
<evidence type="ECO:0000256" key="1">
    <source>
        <dbReference type="ARBA" id="ARBA00008954"/>
    </source>
</evidence>
<name>A0A4R5Y362_9MICC</name>
<dbReference type="Gene3D" id="3.90.1150.10">
    <property type="entry name" value="Aspartate Aminotransferase, domain 1"/>
    <property type="match status" value="1"/>
</dbReference>
<protein>
    <submittedName>
        <fullName evidence="5">Aspartate aminotransferase family protein</fullName>
    </submittedName>
</protein>
<comment type="caution">
    <text evidence="5">The sequence shown here is derived from an EMBL/GenBank/DDBJ whole genome shotgun (WGS) entry which is preliminary data.</text>
</comment>
<dbReference type="InterPro" id="IPR015421">
    <property type="entry name" value="PyrdxlP-dep_Trfase_major"/>
</dbReference>
<dbReference type="InterPro" id="IPR049704">
    <property type="entry name" value="Aminotrans_3_PPA_site"/>
</dbReference>
<dbReference type="RefSeq" id="WP_133347931.1">
    <property type="nucleotide sequence ID" value="NZ_SMZQ01000003.1"/>
</dbReference>
<dbReference type="STRING" id="683150.G205_04021"/>
<comment type="similarity">
    <text evidence="1 3">Belongs to the class-III pyridoxal-phosphate-dependent aminotransferase family.</text>
</comment>
<dbReference type="InterPro" id="IPR015424">
    <property type="entry name" value="PyrdxlP-dep_Trfase"/>
</dbReference>
<accession>A0A4R5Y362</accession>
<organism evidence="5 6">
    <name type="scientific">Arthrobacter nitrophenolicus</name>
    <dbReference type="NCBI Taxonomy" id="683150"/>
    <lineage>
        <taxon>Bacteria</taxon>
        <taxon>Bacillati</taxon>
        <taxon>Actinomycetota</taxon>
        <taxon>Actinomycetes</taxon>
        <taxon>Micrococcales</taxon>
        <taxon>Micrococcaceae</taxon>
        <taxon>Arthrobacter</taxon>
    </lineage>
</organism>
<sequence>MSNTVQSIRKPSKAMVNGFDPNRIDELPDEIQKNIRRRDQSLGPGYRLFYDTPLEVVRGEGVTLFDRDGNEYLDVYNNVPSVGHCHPKVIAAVHKQMQTLNTNTRYVQESILDYSEDLLSTFPAELGHVMFTCTGSEANDLAMRVAKYATGNQGIIVTSGAYHGLTAEVASFSPSLGIGVPLGANVRVIDAPDALRYSSDQRSLEDHLRNQVRAAIADLHRHGIGLAAFIADSIFSSDGVFAGPAGFLRPIIEEVHAAGGLYIADEVQPGFGRTGQEWWGFQRHGIVPDIVTIGKPMGNGIPVAAAIFKPELLVEFGKNIRYFNTFGGNSVAVAAAQAVLDVIREESLIDNAMAVGEEIITGLKDLAQDLDQVAEVRGSGFFIGVELVTDRSSLTPDGDSAAGIVNALREDRILISACGAQGNVLKLRPPMPFSSKDADRLLDGIGRAFKRLR</sequence>
<dbReference type="InterPro" id="IPR005814">
    <property type="entry name" value="Aminotrans_3"/>
</dbReference>
<dbReference type="PROSITE" id="PS00600">
    <property type="entry name" value="AA_TRANSFER_CLASS_3"/>
    <property type="match status" value="1"/>
</dbReference>
<evidence type="ECO:0000256" key="4">
    <source>
        <dbReference type="SAM" id="MobiDB-lite"/>
    </source>
</evidence>
<evidence type="ECO:0000313" key="5">
    <source>
        <dbReference type="EMBL" id="TDL38843.1"/>
    </source>
</evidence>
<dbReference type="GO" id="GO:0008483">
    <property type="term" value="F:transaminase activity"/>
    <property type="evidence" value="ECO:0007669"/>
    <property type="project" value="UniProtKB-KW"/>
</dbReference>
<dbReference type="Proteomes" id="UP000294621">
    <property type="component" value="Unassembled WGS sequence"/>
</dbReference>
<evidence type="ECO:0000256" key="2">
    <source>
        <dbReference type="ARBA" id="ARBA00022898"/>
    </source>
</evidence>
<proteinExistence type="inferred from homology"/>
<evidence type="ECO:0000256" key="3">
    <source>
        <dbReference type="RuleBase" id="RU003560"/>
    </source>
</evidence>
<dbReference type="InterPro" id="IPR015422">
    <property type="entry name" value="PyrdxlP-dep_Trfase_small"/>
</dbReference>
<dbReference type="GO" id="GO:0030170">
    <property type="term" value="F:pyridoxal phosphate binding"/>
    <property type="evidence" value="ECO:0007669"/>
    <property type="project" value="InterPro"/>
</dbReference>
<dbReference type="EMBL" id="SMZQ01000003">
    <property type="protein sequence ID" value="TDL38843.1"/>
    <property type="molecule type" value="Genomic_DNA"/>
</dbReference>
<dbReference type="OrthoDB" id="9801834at2"/>
<evidence type="ECO:0000313" key="6">
    <source>
        <dbReference type="Proteomes" id="UP000294621"/>
    </source>
</evidence>
<keyword evidence="5" id="KW-0032">Aminotransferase</keyword>
<keyword evidence="2 3" id="KW-0663">Pyridoxal phosphate</keyword>
<dbReference type="PANTHER" id="PTHR45688">
    <property type="match status" value="1"/>
</dbReference>
<keyword evidence="5" id="KW-0808">Transferase</keyword>
<dbReference type="PIRSF" id="PIRSF000521">
    <property type="entry name" value="Transaminase_4ab_Lys_Orn"/>
    <property type="match status" value="1"/>
</dbReference>
<dbReference type="SUPFAM" id="SSF53383">
    <property type="entry name" value="PLP-dependent transferases"/>
    <property type="match status" value="1"/>
</dbReference>
<dbReference type="Gene3D" id="3.40.640.10">
    <property type="entry name" value="Type I PLP-dependent aspartate aminotransferase-like (Major domain)"/>
    <property type="match status" value="1"/>
</dbReference>
<dbReference type="Pfam" id="PF00202">
    <property type="entry name" value="Aminotran_3"/>
    <property type="match status" value="1"/>
</dbReference>